<dbReference type="Pfam" id="PF24225">
    <property type="entry name" value="DUF7441"/>
    <property type="match status" value="1"/>
</dbReference>
<organism evidence="2 3">
    <name type="scientific">Synechococcus phage S-SSM4</name>
    <dbReference type="NCBI Taxonomy" id="536466"/>
    <lineage>
        <taxon>Viruses</taxon>
        <taxon>Duplodnaviria</taxon>
        <taxon>Heunggongvirae</taxon>
        <taxon>Uroviricota</taxon>
        <taxon>Caudoviricetes</taxon>
        <taxon>Pantevenvirales</taxon>
        <taxon>Kyanoviridae</taxon>
        <taxon>Greenvirus</taxon>
        <taxon>Greenvirus ssm4</taxon>
    </lineage>
</organism>
<evidence type="ECO:0000313" key="3">
    <source>
        <dbReference type="Proteomes" id="UP000203282"/>
    </source>
</evidence>
<dbReference type="Proteomes" id="UP000203282">
    <property type="component" value="Segment"/>
</dbReference>
<dbReference type="GeneID" id="15013560"/>
<dbReference type="OrthoDB" id="28815at10239"/>
<dbReference type="InterPro" id="IPR055864">
    <property type="entry name" value="DUF7441"/>
</dbReference>
<proteinExistence type="predicted"/>
<evidence type="ECO:0000313" key="2">
    <source>
        <dbReference type="EMBL" id="AGG54202.1"/>
    </source>
</evidence>
<accession>M1UG32</accession>
<dbReference type="RefSeq" id="YP_007677327.1">
    <property type="nucleotide sequence ID" value="NC_020875.1"/>
</dbReference>
<gene>
    <name evidence="2" type="ORF">CYXG_00138</name>
</gene>
<name>M1UG32_9CAUD</name>
<evidence type="ECO:0000259" key="1">
    <source>
        <dbReference type="Pfam" id="PF24225"/>
    </source>
</evidence>
<sequence length="62" mass="7507">MTQRFTCTSTEPYDRHDYQIVLKNGKKIKFTDWGTTMDYWLQWRTNVDVINVLDKKEKKGFS</sequence>
<reference evidence="2 3" key="1">
    <citation type="submission" date="2010-03" db="EMBL/GenBank/DDBJ databases">
        <title>The Genome Sequence of Cyanophage S-SSM4.</title>
        <authorList>
            <consortium name="The Broad Institute Genome Sequencing Platform"/>
            <person name="Henn M.R."/>
            <person name="Sullivan M.S."/>
            <person name="Osburne M.S."/>
            <person name="Levin J."/>
            <person name="Malboeuf C."/>
            <person name="Casali M."/>
            <person name="Russ C."/>
            <person name="Lennon N."/>
            <person name="Erlich R."/>
            <person name="Young S.K."/>
            <person name="Koehrsen M."/>
            <person name="Yandava C."/>
            <person name="Zeng Q."/>
            <person name="Alvarado L."/>
            <person name="Anderson S."/>
            <person name="Berlin A."/>
            <person name="Borenstein D."/>
            <person name="Chen Z."/>
            <person name="Engels R."/>
            <person name="Freedman E."/>
            <person name="Gellesch M."/>
            <person name="Goldberg J."/>
            <person name="Green L."/>
            <person name="Griggs A."/>
            <person name="Gujja S."/>
            <person name="Heiman D."/>
            <person name="Hepburn T."/>
            <person name="Howarth C."/>
            <person name="Jen D."/>
            <person name="Larson L."/>
            <person name="Lewis B."/>
            <person name="Mehta T."/>
            <person name="Park D."/>
            <person name="Pearson M."/>
            <person name="Roberts A."/>
            <person name="Ryan E."/>
            <person name="Saif S."/>
            <person name="Shea T."/>
            <person name="Shenoy N."/>
            <person name="Sisk P."/>
            <person name="Stolte C."/>
            <person name="Sykes S."/>
            <person name="Walk T."/>
            <person name="White J."/>
            <person name="Yu Q."/>
            <person name="Coleman M.L."/>
            <person name="Huang K.H."/>
            <person name="Weigele P.R."/>
            <person name="DeFrancesco A.S."/>
            <person name="Kern S.E."/>
            <person name="Thompson L.R."/>
            <person name="Fu R."/>
            <person name="Hombeck B."/>
            <person name="Chisholm S.W."/>
            <person name="Haas B."/>
            <person name="Nusbaum C."/>
            <person name="Galagan J."/>
            <person name="Birren B."/>
        </authorList>
    </citation>
    <scope>NUCLEOTIDE SEQUENCE [LARGE SCALE GENOMIC DNA]</scope>
    <source>
        <strain evidence="2 3">S-SSM4</strain>
    </source>
</reference>
<dbReference type="EMBL" id="HQ316583">
    <property type="protein sequence ID" value="AGG54202.1"/>
    <property type="molecule type" value="Genomic_DNA"/>
</dbReference>
<keyword evidence="3" id="KW-1185">Reference proteome</keyword>
<protein>
    <recommendedName>
        <fullName evidence="1">DUF7441 domain-containing protein</fullName>
    </recommendedName>
</protein>
<dbReference type="KEGG" id="vg:15013560"/>
<feature type="domain" description="DUF7441" evidence="1">
    <location>
        <begin position="2"/>
        <end position="62"/>
    </location>
</feature>